<dbReference type="RefSeq" id="WP_105330367.1">
    <property type="nucleotide sequence ID" value="NZ_PUHY01000010.1"/>
</dbReference>
<evidence type="ECO:0000313" key="2">
    <source>
        <dbReference type="EMBL" id="PQO34637.1"/>
    </source>
</evidence>
<reference evidence="2 3" key="1">
    <citation type="submission" date="2018-02" db="EMBL/GenBank/DDBJ databases">
        <title>Comparative genomes isolates from brazilian mangrove.</title>
        <authorList>
            <person name="Araujo J.E."/>
            <person name="Taketani R.G."/>
            <person name="Silva M.C.P."/>
            <person name="Loureco M.V."/>
            <person name="Andreote F.D."/>
        </authorList>
    </citation>
    <scope>NUCLEOTIDE SEQUENCE [LARGE SCALE GENOMIC DNA]</scope>
    <source>
        <strain evidence="2 3">Hex-1 MGV</strain>
    </source>
</reference>
<comment type="caution">
    <text evidence="2">The sequence shown here is derived from an EMBL/GenBank/DDBJ whole genome shotgun (WGS) entry which is preliminary data.</text>
</comment>
<organism evidence="2 3">
    <name type="scientific">Blastopirellula marina</name>
    <dbReference type="NCBI Taxonomy" id="124"/>
    <lineage>
        <taxon>Bacteria</taxon>
        <taxon>Pseudomonadati</taxon>
        <taxon>Planctomycetota</taxon>
        <taxon>Planctomycetia</taxon>
        <taxon>Pirellulales</taxon>
        <taxon>Pirellulaceae</taxon>
        <taxon>Blastopirellula</taxon>
    </lineage>
</organism>
<evidence type="ECO:0000313" key="3">
    <source>
        <dbReference type="Proteomes" id="UP000238322"/>
    </source>
</evidence>
<dbReference type="Proteomes" id="UP000238322">
    <property type="component" value="Unassembled WGS sequence"/>
</dbReference>
<sequence length="245" mass="27684">MIGHRLSASRFAVALMLLLVGTHSVQAEEGKSAPVEKDERLHSDGKGWGLDRAKVVDQDRPRVLLVGDSILNGYRKQVINDLSGEAYVDCWINPHHQSKHLNKLLEEVLEHGPYDVVHFNMGLHGWQEGRIKEGTFKPLTREYVEVIRAKFPEAKLIWASSTPVTVKGNPKELEPKIDPVIVEHNRLAAEVMDELHVPINDFYALLVDKRELARGDSFHWNSPAYKILADQAVRSIRDALKADPK</sequence>
<dbReference type="GO" id="GO:0016788">
    <property type="term" value="F:hydrolase activity, acting on ester bonds"/>
    <property type="evidence" value="ECO:0007669"/>
    <property type="project" value="UniProtKB-ARBA"/>
</dbReference>
<dbReference type="CDD" id="cd00229">
    <property type="entry name" value="SGNH_hydrolase"/>
    <property type="match status" value="1"/>
</dbReference>
<name>A0A2S8FR56_9BACT</name>
<dbReference type="InterPro" id="IPR036514">
    <property type="entry name" value="SGNH_hydro_sf"/>
</dbReference>
<keyword evidence="1" id="KW-0732">Signal</keyword>
<evidence type="ECO:0008006" key="4">
    <source>
        <dbReference type="Google" id="ProtNLM"/>
    </source>
</evidence>
<proteinExistence type="predicted"/>
<dbReference type="AlphaFoldDB" id="A0A2S8FR56"/>
<feature type="signal peptide" evidence="1">
    <location>
        <begin position="1"/>
        <end position="27"/>
    </location>
</feature>
<gene>
    <name evidence="2" type="ORF">C5Y83_14100</name>
</gene>
<dbReference type="SUPFAM" id="SSF52266">
    <property type="entry name" value="SGNH hydrolase"/>
    <property type="match status" value="1"/>
</dbReference>
<protein>
    <recommendedName>
        <fullName evidence="4">SGNH hydrolase-type esterase domain-containing protein</fullName>
    </recommendedName>
</protein>
<feature type="chain" id="PRO_5015498929" description="SGNH hydrolase-type esterase domain-containing protein" evidence="1">
    <location>
        <begin position="28"/>
        <end position="245"/>
    </location>
</feature>
<evidence type="ECO:0000256" key="1">
    <source>
        <dbReference type="SAM" id="SignalP"/>
    </source>
</evidence>
<dbReference type="EMBL" id="PUHY01000010">
    <property type="protein sequence ID" value="PQO34637.1"/>
    <property type="molecule type" value="Genomic_DNA"/>
</dbReference>
<dbReference type="Gene3D" id="3.40.50.1110">
    <property type="entry name" value="SGNH hydrolase"/>
    <property type="match status" value="1"/>
</dbReference>
<dbReference type="OrthoDB" id="9815670at2"/>
<accession>A0A2S8FR56</accession>